<evidence type="ECO:0000313" key="1">
    <source>
        <dbReference type="EMBL" id="WAP68317.1"/>
    </source>
</evidence>
<organism evidence="1 2">
    <name type="scientific">Jiella pelagia</name>
    <dbReference type="NCBI Taxonomy" id="2986949"/>
    <lineage>
        <taxon>Bacteria</taxon>
        <taxon>Pseudomonadati</taxon>
        <taxon>Pseudomonadota</taxon>
        <taxon>Alphaproteobacteria</taxon>
        <taxon>Hyphomicrobiales</taxon>
        <taxon>Aurantimonadaceae</taxon>
        <taxon>Jiella</taxon>
    </lineage>
</organism>
<proteinExistence type="predicted"/>
<reference evidence="1" key="1">
    <citation type="submission" date="2022-12" db="EMBL/GenBank/DDBJ databases">
        <title>Jiella pelagia sp. nov., isolated from phosphonate enriched culture of Northwest Pacific surface seawater.</title>
        <authorList>
            <person name="Shin D.Y."/>
            <person name="Hwang C.Y."/>
        </authorList>
    </citation>
    <scope>NUCLEOTIDE SEQUENCE</scope>
    <source>
        <strain evidence="1">HL-NP1</strain>
    </source>
</reference>
<sequence>MSVRTEDQPPRYAPYDGSATPFTIGLRTLDPHEWIEPDADLERHLAEKRTLLADRFDTVFRQTERSRAAQDELLSLLVAHLTERHPAIWQKDGTIVRIGGERVDIADESLPPLARAGLLVSDDLVILQREEDGWRLSAGHLSFPSSWSLAEKFDRPMDAIHANVPGFAAGSRNAVLINRMFDNLQPERPVWRLNWSLYPNGELHRPKSKTERSAWPEDVDAGTVHIRVERQTLRRLPRTGALVFTIRIYSDPLAAIARHKLAMTNLSGLADQLAALDEAKIAYKGIETIRPGLIEWLREAAGNR</sequence>
<dbReference type="Proteomes" id="UP001164020">
    <property type="component" value="Chromosome"/>
</dbReference>
<gene>
    <name evidence="1" type="ORF">OH818_23720</name>
</gene>
<dbReference type="EMBL" id="CP114029">
    <property type="protein sequence ID" value="WAP68317.1"/>
    <property type="molecule type" value="Genomic_DNA"/>
</dbReference>
<protein>
    <submittedName>
        <fullName evidence="1">DUF3445 domain-containing protein</fullName>
    </submittedName>
</protein>
<dbReference type="InterPro" id="IPR021848">
    <property type="entry name" value="HODM_asu-like"/>
</dbReference>
<keyword evidence="2" id="KW-1185">Reference proteome</keyword>
<evidence type="ECO:0000313" key="2">
    <source>
        <dbReference type="Proteomes" id="UP001164020"/>
    </source>
</evidence>
<dbReference type="Pfam" id="PF11927">
    <property type="entry name" value="HODM_asu-like"/>
    <property type="match status" value="1"/>
</dbReference>
<accession>A0ABY7BWU0</accession>
<name>A0ABY7BWU0_9HYPH</name>
<dbReference type="RefSeq" id="WP_268880794.1">
    <property type="nucleotide sequence ID" value="NZ_CP114029.1"/>
</dbReference>